<dbReference type="InParanoid" id="A0A2K1ZGT5"/>
<organism evidence="7 8">
    <name type="scientific">Populus trichocarpa</name>
    <name type="common">Western balsam poplar</name>
    <name type="synonym">Populus balsamifera subsp. trichocarpa</name>
    <dbReference type="NCBI Taxonomy" id="3694"/>
    <lineage>
        <taxon>Eukaryota</taxon>
        <taxon>Viridiplantae</taxon>
        <taxon>Streptophyta</taxon>
        <taxon>Embryophyta</taxon>
        <taxon>Tracheophyta</taxon>
        <taxon>Spermatophyta</taxon>
        <taxon>Magnoliopsida</taxon>
        <taxon>eudicotyledons</taxon>
        <taxon>Gunneridae</taxon>
        <taxon>Pentapetalae</taxon>
        <taxon>rosids</taxon>
        <taxon>fabids</taxon>
        <taxon>Malpighiales</taxon>
        <taxon>Salicaceae</taxon>
        <taxon>Saliceae</taxon>
        <taxon>Populus</taxon>
    </lineage>
</organism>
<evidence type="ECO:0000313" key="8">
    <source>
        <dbReference type="Proteomes" id="UP000006729"/>
    </source>
</evidence>
<evidence type="ECO:0008006" key="9">
    <source>
        <dbReference type="Google" id="ProtNLM"/>
    </source>
</evidence>
<dbReference type="InterPro" id="IPR002935">
    <property type="entry name" value="SAM_O-MeTrfase"/>
</dbReference>
<evidence type="ECO:0000256" key="1">
    <source>
        <dbReference type="ARBA" id="ARBA00002334"/>
    </source>
</evidence>
<sequence length="130" mass="14680">MNPNRTVEIGAFTGYSLLSTALALPKDGQVGSSTTNKQPEFDFAFVDADRSIYKNYHEQLLKLVKIGGIVAYDNTLWFGFVAKKEHEEPEHKKNSTMDIKEFNKQLSSDPRVEISQVSIGDGVTFCRRLY</sequence>
<dbReference type="PANTHER" id="PTHR10509">
    <property type="entry name" value="O-METHYLTRANSFERASE-RELATED"/>
    <property type="match status" value="1"/>
</dbReference>
<dbReference type="GO" id="GO:0046872">
    <property type="term" value="F:metal ion binding"/>
    <property type="evidence" value="ECO:0007669"/>
    <property type="project" value="UniProtKB-KW"/>
</dbReference>
<evidence type="ECO:0000256" key="2">
    <source>
        <dbReference type="ARBA" id="ARBA00022603"/>
    </source>
</evidence>
<gene>
    <name evidence="7" type="ORF">POPTR_008G136700</name>
</gene>
<dbReference type="InterPro" id="IPR029063">
    <property type="entry name" value="SAM-dependent_MTases_sf"/>
</dbReference>
<dbReference type="Proteomes" id="UP000006729">
    <property type="component" value="Chromosome 8"/>
</dbReference>
<dbReference type="PROSITE" id="PS51682">
    <property type="entry name" value="SAM_OMT_I"/>
    <property type="match status" value="1"/>
</dbReference>
<name>A0A2K1ZGT5_POPTR</name>
<dbReference type="AlphaFoldDB" id="A0A2K1ZGT5"/>
<dbReference type="SUPFAM" id="SSF53335">
    <property type="entry name" value="S-adenosyl-L-methionine-dependent methyltransferases"/>
    <property type="match status" value="1"/>
</dbReference>
<keyword evidence="5" id="KW-0479">Metal-binding</keyword>
<dbReference type="EMBL" id="CM009297">
    <property type="protein sequence ID" value="PNT24487.1"/>
    <property type="molecule type" value="Genomic_DNA"/>
</dbReference>
<keyword evidence="3" id="KW-0808">Transferase</keyword>
<comment type="similarity">
    <text evidence="6">Belongs to the class I-like SAM-binding methyltransferase superfamily. Cation-dependent O-methyltransferase family.</text>
</comment>
<dbReference type="Gene3D" id="3.40.50.150">
    <property type="entry name" value="Vaccinia Virus protein VP39"/>
    <property type="match status" value="2"/>
</dbReference>
<keyword evidence="8" id="KW-1185">Reference proteome</keyword>
<evidence type="ECO:0000313" key="7">
    <source>
        <dbReference type="EMBL" id="PNT24487.1"/>
    </source>
</evidence>
<evidence type="ECO:0000256" key="5">
    <source>
        <dbReference type="ARBA" id="ARBA00022723"/>
    </source>
</evidence>
<protein>
    <recommendedName>
        <fullName evidence="9">Caffeoyl-CoA O-methyltransferase</fullName>
    </recommendedName>
</protein>
<keyword evidence="4" id="KW-0949">S-adenosyl-L-methionine</keyword>
<dbReference type="GO" id="GO:0008757">
    <property type="term" value="F:S-adenosylmethionine-dependent methyltransferase activity"/>
    <property type="evidence" value="ECO:0000318"/>
    <property type="project" value="GO_Central"/>
</dbReference>
<reference evidence="7 8" key="1">
    <citation type="journal article" date="2006" name="Science">
        <title>The genome of black cottonwood, Populus trichocarpa (Torr. &amp; Gray).</title>
        <authorList>
            <person name="Tuskan G.A."/>
            <person name="Difazio S."/>
            <person name="Jansson S."/>
            <person name="Bohlmann J."/>
            <person name="Grigoriev I."/>
            <person name="Hellsten U."/>
            <person name="Putnam N."/>
            <person name="Ralph S."/>
            <person name="Rombauts S."/>
            <person name="Salamov A."/>
            <person name="Schein J."/>
            <person name="Sterck L."/>
            <person name="Aerts A."/>
            <person name="Bhalerao R.R."/>
            <person name="Bhalerao R.P."/>
            <person name="Blaudez D."/>
            <person name="Boerjan W."/>
            <person name="Brun A."/>
            <person name="Brunner A."/>
            <person name="Busov V."/>
            <person name="Campbell M."/>
            <person name="Carlson J."/>
            <person name="Chalot M."/>
            <person name="Chapman J."/>
            <person name="Chen G.L."/>
            <person name="Cooper D."/>
            <person name="Coutinho P.M."/>
            <person name="Couturier J."/>
            <person name="Covert S."/>
            <person name="Cronk Q."/>
            <person name="Cunningham R."/>
            <person name="Davis J."/>
            <person name="Degroeve S."/>
            <person name="Dejardin A."/>
            <person name="Depamphilis C."/>
            <person name="Detter J."/>
            <person name="Dirks B."/>
            <person name="Dubchak I."/>
            <person name="Duplessis S."/>
            <person name="Ehlting J."/>
            <person name="Ellis B."/>
            <person name="Gendler K."/>
            <person name="Goodstein D."/>
            <person name="Gribskov M."/>
            <person name="Grimwood J."/>
            <person name="Groover A."/>
            <person name="Gunter L."/>
            <person name="Hamberger B."/>
            <person name="Heinze B."/>
            <person name="Helariutta Y."/>
            <person name="Henrissat B."/>
            <person name="Holligan D."/>
            <person name="Holt R."/>
            <person name="Huang W."/>
            <person name="Islam-Faridi N."/>
            <person name="Jones S."/>
            <person name="Jones-Rhoades M."/>
            <person name="Jorgensen R."/>
            <person name="Joshi C."/>
            <person name="Kangasjarvi J."/>
            <person name="Karlsson J."/>
            <person name="Kelleher C."/>
            <person name="Kirkpatrick R."/>
            <person name="Kirst M."/>
            <person name="Kohler A."/>
            <person name="Kalluri U."/>
            <person name="Larimer F."/>
            <person name="Leebens-Mack J."/>
            <person name="Leple J.C."/>
            <person name="Locascio P."/>
            <person name="Lou Y."/>
            <person name="Lucas S."/>
            <person name="Martin F."/>
            <person name="Montanini B."/>
            <person name="Napoli C."/>
            <person name="Nelson D.R."/>
            <person name="Nelson C."/>
            <person name="Nieminen K."/>
            <person name="Nilsson O."/>
            <person name="Pereda V."/>
            <person name="Peter G."/>
            <person name="Philippe R."/>
            <person name="Pilate G."/>
            <person name="Poliakov A."/>
            <person name="Razumovskaya J."/>
            <person name="Richardson P."/>
            <person name="Rinaldi C."/>
            <person name="Ritland K."/>
            <person name="Rouze P."/>
            <person name="Ryaboy D."/>
            <person name="Schmutz J."/>
            <person name="Schrader J."/>
            <person name="Segerman B."/>
            <person name="Shin H."/>
            <person name="Siddiqui A."/>
            <person name="Sterky F."/>
            <person name="Terry A."/>
            <person name="Tsai C.J."/>
            <person name="Uberbacher E."/>
            <person name="Unneberg P."/>
            <person name="Vahala J."/>
            <person name="Wall K."/>
            <person name="Wessler S."/>
            <person name="Yang G."/>
            <person name="Yin T."/>
            <person name="Douglas C."/>
            <person name="Marra M."/>
            <person name="Sandberg G."/>
            <person name="Van de Peer Y."/>
            <person name="Rokhsar D."/>
        </authorList>
    </citation>
    <scope>NUCLEOTIDE SEQUENCE [LARGE SCALE GENOMIC DNA]</scope>
    <source>
        <strain evidence="8">cv. Nisqually</strain>
    </source>
</reference>
<comment type="function">
    <text evidence="1">Methylates caffeoyl-CoA to feruloyl-CoA and 5-hydroxyferuloyl-CoA to sinapoyl-CoA. Plays a role in the synthesis of feruloylated polysaccharides. Involved in the reinforcement of the plant cell wall. Also involved in the responding to wounding or pathogen challenge by the increased formation of cell wall-bound ferulic acid polymers.</text>
</comment>
<accession>A0A2K1ZGT5</accession>
<dbReference type="PANTHER" id="PTHR10509:SF34">
    <property type="entry name" value="TAPETUM-SPECIFIC METHYLTRANSFERASE 1"/>
    <property type="match status" value="1"/>
</dbReference>
<keyword evidence="2" id="KW-0489">Methyltransferase</keyword>
<dbReference type="Pfam" id="PF01596">
    <property type="entry name" value="Methyltransf_3"/>
    <property type="match status" value="1"/>
</dbReference>
<evidence type="ECO:0000256" key="4">
    <source>
        <dbReference type="ARBA" id="ARBA00022691"/>
    </source>
</evidence>
<evidence type="ECO:0000256" key="6">
    <source>
        <dbReference type="ARBA" id="ARBA00023453"/>
    </source>
</evidence>
<proteinExistence type="inferred from homology"/>
<dbReference type="GO" id="GO:0008171">
    <property type="term" value="F:O-methyltransferase activity"/>
    <property type="evidence" value="ECO:0007669"/>
    <property type="project" value="InterPro"/>
</dbReference>
<evidence type="ECO:0000256" key="3">
    <source>
        <dbReference type="ARBA" id="ARBA00022679"/>
    </source>
</evidence>
<dbReference type="GO" id="GO:0032259">
    <property type="term" value="P:methylation"/>
    <property type="evidence" value="ECO:0007669"/>
    <property type="project" value="UniProtKB-KW"/>
</dbReference>
<dbReference type="InterPro" id="IPR050362">
    <property type="entry name" value="Cation-dep_OMT"/>
</dbReference>
<dbReference type="STRING" id="3694.A0A2K1ZGT5"/>